<dbReference type="InterPro" id="IPR027470">
    <property type="entry name" value="Cation_efflux_CTD"/>
</dbReference>
<sequence>MNNKSNTKVITASKEKRLFIATFVNILLTVAQIIGGLISGSLSLISDALHNFSDAASLLLALLAVKIGQKKPDLSKTFGYQRAETVAALINFTTLIIIGLFLMYEAVIRLIYPKPISGWMVVIIAIIALIVDIITAMLTYKESKKSMNIKAAFLHNLTDALASVGVVVAGTLILLYNWLWVDAVVTFLISAYVLWQGLREIPKAIHLLMEGAPYDVDIAEIIDGVERLGGVKELHHVHVWQINEQLNALEAHVVVENHLDNASLKKEIKQLLIQRYHIGHSTLEFE</sequence>
<keyword evidence="5" id="KW-0864">Zinc transport</keyword>
<comment type="subcellular location">
    <subcellularLocation>
        <location evidence="1">Membrane</location>
        <topology evidence="1">Multi-pass membrane protein</topology>
    </subcellularLocation>
</comment>
<dbReference type="NCBIfam" id="TIGR01297">
    <property type="entry name" value="CDF"/>
    <property type="match status" value="1"/>
</dbReference>
<reference evidence="12 13" key="1">
    <citation type="submission" date="2015-11" db="EMBL/GenBank/DDBJ databases">
        <title>Genomic analysis of 38 Legionella species identifies large and diverse effector repertoires.</title>
        <authorList>
            <person name="Burstein D."/>
            <person name="Amaro F."/>
            <person name="Zusman T."/>
            <person name="Lifshitz Z."/>
            <person name="Cohen O."/>
            <person name="Gilbert J.A."/>
            <person name="Pupko T."/>
            <person name="Shuman H.A."/>
            <person name="Segal G."/>
        </authorList>
    </citation>
    <scope>NUCLEOTIDE SEQUENCE [LARGE SCALE GENOMIC DNA]</scope>
    <source>
        <strain evidence="12 13">Mt.St.Helens-9</strain>
    </source>
</reference>
<gene>
    <name evidence="12" type="primary">czcD_4</name>
    <name evidence="12" type="ORF">Lspi_2059</name>
</gene>
<evidence type="ECO:0000256" key="1">
    <source>
        <dbReference type="ARBA" id="ARBA00004141"/>
    </source>
</evidence>
<dbReference type="PANTHER" id="PTHR11562:SF17">
    <property type="entry name" value="RE54080P-RELATED"/>
    <property type="match status" value="1"/>
</dbReference>
<dbReference type="SUPFAM" id="SSF160240">
    <property type="entry name" value="Cation efflux protein cytoplasmic domain-like"/>
    <property type="match status" value="1"/>
</dbReference>
<name>A0A0W0YZ91_LEGSP</name>
<dbReference type="InterPro" id="IPR050681">
    <property type="entry name" value="CDF/SLC30A"/>
</dbReference>
<dbReference type="Proteomes" id="UP000054877">
    <property type="component" value="Unassembled WGS sequence"/>
</dbReference>
<feature type="transmembrane region" description="Helical" evidence="9">
    <location>
        <begin position="178"/>
        <end position="195"/>
    </location>
</feature>
<dbReference type="InterPro" id="IPR036837">
    <property type="entry name" value="Cation_efflux_CTD_sf"/>
</dbReference>
<evidence type="ECO:0000256" key="3">
    <source>
        <dbReference type="ARBA" id="ARBA00022448"/>
    </source>
</evidence>
<feature type="transmembrane region" description="Helical" evidence="9">
    <location>
        <begin position="48"/>
        <end position="65"/>
    </location>
</feature>
<feature type="transmembrane region" description="Helical" evidence="9">
    <location>
        <begin position="152"/>
        <end position="172"/>
    </location>
</feature>
<feature type="transmembrane region" description="Helical" evidence="9">
    <location>
        <begin position="20"/>
        <end position="42"/>
    </location>
</feature>
<dbReference type="GO" id="GO:0005385">
    <property type="term" value="F:zinc ion transmembrane transporter activity"/>
    <property type="evidence" value="ECO:0007669"/>
    <property type="project" value="TreeGrafter"/>
</dbReference>
<evidence type="ECO:0000256" key="2">
    <source>
        <dbReference type="ARBA" id="ARBA00008873"/>
    </source>
</evidence>
<keyword evidence="8 9" id="KW-0472">Membrane</keyword>
<dbReference type="EMBL" id="LNYX01000030">
    <property type="protein sequence ID" value="KTD62209.1"/>
    <property type="molecule type" value="Genomic_DNA"/>
</dbReference>
<organism evidence="12 13">
    <name type="scientific">Legionella spiritensis</name>
    <dbReference type="NCBI Taxonomy" id="452"/>
    <lineage>
        <taxon>Bacteria</taxon>
        <taxon>Pseudomonadati</taxon>
        <taxon>Pseudomonadota</taxon>
        <taxon>Gammaproteobacteria</taxon>
        <taxon>Legionellales</taxon>
        <taxon>Legionellaceae</taxon>
        <taxon>Legionella</taxon>
    </lineage>
</organism>
<dbReference type="Pfam" id="PF16916">
    <property type="entry name" value="ZT_dimer"/>
    <property type="match status" value="1"/>
</dbReference>
<dbReference type="InterPro" id="IPR058533">
    <property type="entry name" value="Cation_efflux_TM"/>
</dbReference>
<keyword evidence="7" id="KW-0406">Ion transport</keyword>
<accession>A0A0W0YZ91</accession>
<evidence type="ECO:0000256" key="6">
    <source>
        <dbReference type="ARBA" id="ARBA00022989"/>
    </source>
</evidence>
<keyword evidence="3" id="KW-0813">Transport</keyword>
<feature type="transmembrane region" description="Helical" evidence="9">
    <location>
        <begin position="86"/>
        <end position="104"/>
    </location>
</feature>
<keyword evidence="4 9" id="KW-0812">Transmembrane</keyword>
<evidence type="ECO:0000256" key="5">
    <source>
        <dbReference type="ARBA" id="ARBA00022906"/>
    </source>
</evidence>
<dbReference type="Gene3D" id="1.20.1510.10">
    <property type="entry name" value="Cation efflux protein transmembrane domain"/>
    <property type="match status" value="1"/>
</dbReference>
<dbReference type="Pfam" id="PF01545">
    <property type="entry name" value="Cation_efflux"/>
    <property type="match status" value="1"/>
</dbReference>
<evidence type="ECO:0000256" key="9">
    <source>
        <dbReference type="SAM" id="Phobius"/>
    </source>
</evidence>
<keyword evidence="5" id="KW-0862">Zinc</keyword>
<evidence type="ECO:0000256" key="8">
    <source>
        <dbReference type="ARBA" id="ARBA00023136"/>
    </source>
</evidence>
<dbReference type="RefSeq" id="WP_058484041.1">
    <property type="nucleotide sequence ID" value="NZ_CAAAII010000004.1"/>
</dbReference>
<keyword evidence="6 9" id="KW-1133">Transmembrane helix</keyword>
<evidence type="ECO:0000259" key="10">
    <source>
        <dbReference type="Pfam" id="PF01545"/>
    </source>
</evidence>
<feature type="domain" description="Cation efflux protein transmembrane" evidence="10">
    <location>
        <begin position="18"/>
        <end position="209"/>
    </location>
</feature>
<comment type="caution">
    <text evidence="12">The sequence shown here is derived from an EMBL/GenBank/DDBJ whole genome shotgun (WGS) entry which is preliminary data.</text>
</comment>
<proteinExistence type="inferred from homology"/>
<feature type="transmembrane region" description="Helical" evidence="9">
    <location>
        <begin position="116"/>
        <end position="140"/>
    </location>
</feature>
<evidence type="ECO:0000256" key="7">
    <source>
        <dbReference type="ARBA" id="ARBA00023065"/>
    </source>
</evidence>
<evidence type="ECO:0000313" key="12">
    <source>
        <dbReference type="EMBL" id="KTD62209.1"/>
    </source>
</evidence>
<dbReference type="GO" id="GO:0005886">
    <property type="term" value="C:plasma membrane"/>
    <property type="evidence" value="ECO:0007669"/>
    <property type="project" value="TreeGrafter"/>
</dbReference>
<protein>
    <submittedName>
        <fullName evidence="12">Cation efflux system protein</fullName>
    </submittedName>
</protein>
<dbReference type="AlphaFoldDB" id="A0A0W0YZ91"/>
<dbReference type="OrthoDB" id="9809646at2"/>
<evidence type="ECO:0000259" key="11">
    <source>
        <dbReference type="Pfam" id="PF16916"/>
    </source>
</evidence>
<dbReference type="InterPro" id="IPR027469">
    <property type="entry name" value="Cation_efflux_TMD_sf"/>
</dbReference>
<keyword evidence="13" id="KW-1185">Reference proteome</keyword>
<feature type="domain" description="Cation efflux protein cytoplasmic" evidence="11">
    <location>
        <begin position="213"/>
        <end position="283"/>
    </location>
</feature>
<comment type="similarity">
    <text evidence="2">Belongs to the cation diffusion facilitator (CDF) transporter (TC 2.A.4) family. SLC30A subfamily.</text>
</comment>
<dbReference type="PATRIC" id="fig|452.5.peg.2267"/>
<evidence type="ECO:0000256" key="4">
    <source>
        <dbReference type="ARBA" id="ARBA00022692"/>
    </source>
</evidence>
<evidence type="ECO:0000313" key="13">
    <source>
        <dbReference type="Proteomes" id="UP000054877"/>
    </source>
</evidence>
<dbReference type="PANTHER" id="PTHR11562">
    <property type="entry name" value="CATION EFFLUX PROTEIN/ ZINC TRANSPORTER"/>
    <property type="match status" value="1"/>
</dbReference>
<dbReference type="SUPFAM" id="SSF161111">
    <property type="entry name" value="Cation efflux protein transmembrane domain-like"/>
    <property type="match status" value="1"/>
</dbReference>
<dbReference type="InterPro" id="IPR002524">
    <property type="entry name" value="Cation_efflux"/>
</dbReference>